<dbReference type="RefSeq" id="WP_318641757.1">
    <property type="nucleotide sequence ID" value="NZ_CP137892.1"/>
</dbReference>
<dbReference type="Pfam" id="PF07728">
    <property type="entry name" value="AAA_5"/>
    <property type="match status" value="1"/>
</dbReference>
<dbReference type="PANTHER" id="PTHR37291:SF1">
    <property type="entry name" value="TYPE IV METHYL-DIRECTED RESTRICTION ENZYME ECOKMCRB SUBUNIT"/>
    <property type="match status" value="1"/>
</dbReference>
<evidence type="ECO:0000313" key="2">
    <source>
        <dbReference type="EMBL" id="WPC03402.1"/>
    </source>
</evidence>
<dbReference type="Proteomes" id="UP001305928">
    <property type="component" value="Chromosome"/>
</dbReference>
<evidence type="ECO:0000313" key="3">
    <source>
        <dbReference type="Proteomes" id="UP001305928"/>
    </source>
</evidence>
<feature type="domain" description="ATPase dynein-related AAA" evidence="1">
    <location>
        <begin position="712"/>
        <end position="800"/>
    </location>
</feature>
<dbReference type="PANTHER" id="PTHR37291">
    <property type="entry name" value="5-METHYLCYTOSINE-SPECIFIC RESTRICTION ENZYME B"/>
    <property type="match status" value="1"/>
</dbReference>
<keyword evidence="3" id="KW-1185">Reference proteome</keyword>
<proteinExistence type="predicted"/>
<accession>A0ABZ0PQG8</accession>
<protein>
    <submittedName>
        <fullName evidence="2">AAA family ATPase</fullName>
    </submittedName>
</protein>
<organism evidence="2 3">
    <name type="scientific">Pseudomonas benzenivorans</name>
    <dbReference type="NCBI Taxonomy" id="556533"/>
    <lineage>
        <taxon>Bacteria</taxon>
        <taxon>Pseudomonadati</taxon>
        <taxon>Pseudomonadota</taxon>
        <taxon>Gammaproteobacteria</taxon>
        <taxon>Pseudomonadales</taxon>
        <taxon>Pseudomonadaceae</taxon>
        <taxon>Pseudomonas</taxon>
    </lineage>
</organism>
<dbReference type="InterPro" id="IPR011704">
    <property type="entry name" value="ATPase_dyneun-rel_AAA"/>
</dbReference>
<gene>
    <name evidence="2" type="ORF">SBP02_11450</name>
</gene>
<reference evidence="2 3" key="1">
    <citation type="submission" date="2023-11" db="EMBL/GenBank/DDBJ databases">
        <title>Complete genome of Pseudomonas benzenivorans BA3361.</title>
        <authorList>
            <person name="Shin S.Y."/>
            <person name="Song J."/>
            <person name="Kang H."/>
        </authorList>
    </citation>
    <scope>NUCLEOTIDE SEQUENCE [LARGE SCALE GENOMIC DNA]</scope>
    <source>
        <strain evidence="2 3">HNIBRBA3361</strain>
    </source>
</reference>
<dbReference type="InterPro" id="IPR027417">
    <property type="entry name" value="P-loop_NTPase"/>
</dbReference>
<dbReference type="InterPro" id="IPR052934">
    <property type="entry name" value="Methyl-DNA_Rec/Restrict_Enz"/>
</dbReference>
<dbReference type="Gene3D" id="3.40.50.300">
    <property type="entry name" value="P-loop containing nucleotide triphosphate hydrolases"/>
    <property type="match status" value="1"/>
</dbReference>
<dbReference type="SUPFAM" id="SSF52540">
    <property type="entry name" value="P-loop containing nucleoside triphosphate hydrolases"/>
    <property type="match status" value="1"/>
</dbReference>
<name>A0ABZ0PQG8_9PSED</name>
<sequence>MTWASPDVADQQWSEFLQRWPLESLGGMTLPQYTCSGDNDTFTYWLEVITEDLGSIWGGSAFKFGIYSRKDKTPKSGDQHSQYSAEYAWASKYGDSPESAFARVKRIIIDIAQAARRGDLATIDAADLGTVTKWKLAFLYQDRAAPSVLPVYLEDSLRLASAMAKPATPGQMHSALMAKRGHQALMDYGRSVWEQASQLAAQRWSGQRLKELLDASEEVTAVKPATVRMAGFQTHDGRQLALEPGRRPALFLEPGDWLEAARPFISDVEPYTAERTRHSGLEANAPRLWLGRPVVQVTLPSEDSFQSLLSLYLESEPAVEAAKPKTGLQPMDNAPLNQILFGPPGTGKTYTTIESALQILDQQFLQEHQGARSALKQRFDELVLQDRIRFVTFHQSFSYEDFVEGLRATTDDANGQLRYEVVDGVFKSLCEAAASKVTQQTEAPTELGQRRIWKMSLGNTLGVDASIYEECLAGGYVLLGYGGAIDFSGCTKRQEVQARFAQAGITPENPATDYGITSVTTFVSQISVGDLIVVSDGNFKFRAIAEVTGGYQFKPHAEFDDGYAQMRPVKWLRQYQPSLPHTELLNGQFSQMTLYQLKSPTLDRDKLTLLLGAKSAGGAFATSQVFGRDYLVVRATPDLLELRKPNGNLLPISMSLLNDLAAGVRLGKITLQDIREKTAIEKLQGSSLEPYLVNGYNNILAPLVEHLLGAAQSPASSGAESEARVLIIDEINRGNISRVFGELITLIEPSKRAGADEALSVVLPYSKQPFSVPSNLYLIGTMNTVDRSLAGLDIALRRRFVFREMPPRPELLDGVEVEGLNIGQLLRVMNQRIEVLLNRDHCLGHAYFMPLKDDASLERLGAIFRNQVVPLLQEYFFEDWQRIQWVLNDHRKPVPDRLVDQDSPDVASLFGNISVRAQGGVWRVNEAAFHRLSAYAGIIAVQAKADAVLGEELEEAGA</sequence>
<evidence type="ECO:0000259" key="1">
    <source>
        <dbReference type="Pfam" id="PF07728"/>
    </source>
</evidence>
<dbReference type="EMBL" id="CP137892">
    <property type="protein sequence ID" value="WPC03402.1"/>
    <property type="molecule type" value="Genomic_DNA"/>
</dbReference>